<feature type="transmembrane region" description="Helical" evidence="1">
    <location>
        <begin position="207"/>
        <end position="228"/>
    </location>
</feature>
<evidence type="ECO:0000256" key="1">
    <source>
        <dbReference type="SAM" id="Phobius"/>
    </source>
</evidence>
<keyword evidence="1" id="KW-1133">Transmembrane helix</keyword>
<gene>
    <name evidence="2" type="ORF">LCPAC401_00690</name>
</gene>
<evidence type="ECO:0000313" key="2">
    <source>
        <dbReference type="EMBL" id="QBK92431.1"/>
    </source>
</evidence>
<protein>
    <submittedName>
        <fullName evidence="2">Uncharacterized protein</fullName>
    </submittedName>
</protein>
<dbReference type="EMBL" id="MK500577">
    <property type="protein sequence ID" value="QBK92431.1"/>
    <property type="molecule type" value="Genomic_DNA"/>
</dbReference>
<reference evidence="2" key="1">
    <citation type="journal article" date="2019" name="MBio">
        <title>Virus Genomes from Deep Sea Sediments Expand the Ocean Megavirome and Support Independent Origins of Viral Gigantism.</title>
        <authorList>
            <person name="Backstrom D."/>
            <person name="Yutin N."/>
            <person name="Jorgensen S.L."/>
            <person name="Dharamshi J."/>
            <person name="Homa F."/>
            <person name="Zaremba-Niedwiedzka K."/>
            <person name="Spang A."/>
            <person name="Wolf Y.I."/>
            <person name="Koonin E.V."/>
            <person name="Ettema T.J."/>
        </authorList>
    </citation>
    <scope>NUCLEOTIDE SEQUENCE</scope>
</reference>
<sequence length="241" mass="28370">MRGIIKLRIFSVFFFFVFVIVCFSLLGKKQKRPVIPRSNTYMIDRSVNDHFKNELIRGYHKILRDCPSIEPDSRVYYNNKFVSYTYRYWSGTYFLNNNEEILAIMITGDYFKTKIRNTEMFVSYLFKDKTNNVIGYSDARYELSDIIAIKDVSGNQIAILEKIKLTTGWAWTIDVANQNHTLSDPSILLALVGKRDFKERGIDNCNISGLTILSLSYVLYTIVVLTMIKHWYWLKRENLRE</sequence>
<proteinExistence type="predicted"/>
<name>A0A481ZCN8_9VIRU</name>
<accession>A0A481ZCN8</accession>
<keyword evidence="1" id="KW-0812">Transmembrane</keyword>
<feature type="transmembrane region" description="Helical" evidence="1">
    <location>
        <begin position="7"/>
        <end position="27"/>
    </location>
</feature>
<organism evidence="2">
    <name type="scientific">Pithovirus LCPAC401</name>
    <dbReference type="NCBI Taxonomy" id="2506595"/>
    <lineage>
        <taxon>Viruses</taxon>
        <taxon>Pithoviruses</taxon>
    </lineage>
</organism>
<keyword evidence="1" id="KW-0472">Membrane</keyword>